<evidence type="ECO:0000259" key="8">
    <source>
        <dbReference type="PROSITE" id="PS50850"/>
    </source>
</evidence>
<dbReference type="Pfam" id="PF07690">
    <property type="entry name" value="MFS_1"/>
    <property type="match status" value="1"/>
</dbReference>
<proteinExistence type="predicted"/>
<dbReference type="SUPFAM" id="SSF103473">
    <property type="entry name" value="MFS general substrate transporter"/>
    <property type="match status" value="1"/>
</dbReference>
<feature type="transmembrane region" description="Helical" evidence="7">
    <location>
        <begin position="208"/>
        <end position="228"/>
    </location>
</feature>
<evidence type="ECO:0000256" key="2">
    <source>
        <dbReference type="ARBA" id="ARBA00022448"/>
    </source>
</evidence>
<dbReference type="Gene3D" id="1.20.1720.10">
    <property type="entry name" value="Multidrug resistance protein D"/>
    <property type="match status" value="1"/>
</dbReference>
<feature type="domain" description="Major facilitator superfamily (MFS) profile" evidence="8">
    <location>
        <begin position="20"/>
        <end position="511"/>
    </location>
</feature>
<evidence type="ECO:0000256" key="1">
    <source>
        <dbReference type="ARBA" id="ARBA00004651"/>
    </source>
</evidence>
<dbReference type="EMBL" id="JADJZA010000009">
    <property type="protein sequence ID" value="MBK9298464.1"/>
    <property type="molecule type" value="Genomic_DNA"/>
</dbReference>
<feature type="transmembrane region" description="Helical" evidence="7">
    <location>
        <begin position="335"/>
        <end position="357"/>
    </location>
</feature>
<evidence type="ECO:0000256" key="6">
    <source>
        <dbReference type="SAM" id="MobiDB-lite"/>
    </source>
</evidence>
<dbReference type="InterPro" id="IPR011701">
    <property type="entry name" value="MFS"/>
</dbReference>
<dbReference type="AlphaFoldDB" id="A0A936NF32"/>
<feature type="transmembrane region" description="Helical" evidence="7">
    <location>
        <begin position="20"/>
        <end position="42"/>
    </location>
</feature>
<keyword evidence="2" id="KW-0813">Transport</keyword>
<sequence length="541" mass="55212">MTTTAPAVAAGTSPKRAGAVLTALILAAAVANLPLAVANVALPDIGKAFDASQTQLNLVAIAYSLGLAMSVLWLGAVGDRYGRKQMLLIGVVASLPACLAAAWAPSIQVLILARLVGGLAAGMAYPTTLSLITALWTGAGRTKSIALWSALGGAISALGPLVAGVLLTTFWWGSVFLVTLPLIVVSVVKVVMVVPAHVNESDDPVDHLGGILSAVLVGAFILAINFAAVPNAGTLVIGLAVLAVAALIAFVIQERRSKQPLYDLAVAGRRTFWVAACAGIIVFGALMGAMFIGQQFLQNVLGYSTVEAGFAILPAAVAMVLIAPKSAKLVDTKGARFTLLVGYAAILAGFIIMLVLWRDGVSYWPVGLGYALVGAGVGFAGTPASHSLTGSVPVTKAGMASATADLQRDLGGAIMQSLMGVLLTAGYASAATAAIAGSSKASSVTTSVQSQLTKSFSGADAIAQQYPQYSSQIVAAAKQSFVEGQDWAYGVAIIAVALGAVLVWFMFPKAEEEQRMLAEFHQQDEAEASTAAPQPAGHPDG</sequence>
<feature type="transmembrane region" description="Helical" evidence="7">
    <location>
        <begin position="418"/>
        <end position="437"/>
    </location>
</feature>
<feature type="transmembrane region" description="Helical" evidence="7">
    <location>
        <begin position="487"/>
        <end position="507"/>
    </location>
</feature>
<comment type="subcellular location">
    <subcellularLocation>
        <location evidence="1">Cell membrane</location>
        <topology evidence="1">Multi-pass membrane protein</topology>
    </subcellularLocation>
</comment>
<dbReference type="PANTHER" id="PTHR42718">
    <property type="entry name" value="MAJOR FACILITATOR SUPERFAMILY MULTIDRUG TRANSPORTER MFSC"/>
    <property type="match status" value="1"/>
</dbReference>
<keyword evidence="5 7" id="KW-0472">Membrane</keyword>
<dbReference type="GO" id="GO:0022857">
    <property type="term" value="F:transmembrane transporter activity"/>
    <property type="evidence" value="ECO:0007669"/>
    <property type="project" value="InterPro"/>
</dbReference>
<feature type="transmembrane region" description="Helical" evidence="7">
    <location>
        <begin position="54"/>
        <end position="74"/>
    </location>
</feature>
<feature type="transmembrane region" description="Helical" evidence="7">
    <location>
        <begin position="178"/>
        <end position="196"/>
    </location>
</feature>
<evidence type="ECO:0000256" key="3">
    <source>
        <dbReference type="ARBA" id="ARBA00022692"/>
    </source>
</evidence>
<accession>A0A936NF32</accession>
<dbReference type="InterPro" id="IPR020846">
    <property type="entry name" value="MFS_dom"/>
</dbReference>
<evidence type="ECO:0000256" key="4">
    <source>
        <dbReference type="ARBA" id="ARBA00022989"/>
    </source>
</evidence>
<gene>
    <name evidence="9" type="ORF">IPN02_16890</name>
</gene>
<keyword evidence="4 7" id="KW-1133">Transmembrane helix</keyword>
<evidence type="ECO:0000256" key="5">
    <source>
        <dbReference type="ARBA" id="ARBA00023136"/>
    </source>
</evidence>
<dbReference type="CDD" id="cd17321">
    <property type="entry name" value="MFS_MMR_MDR_like"/>
    <property type="match status" value="1"/>
</dbReference>
<evidence type="ECO:0000313" key="10">
    <source>
        <dbReference type="Proteomes" id="UP000727993"/>
    </source>
</evidence>
<dbReference type="PANTHER" id="PTHR42718:SF9">
    <property type="entry name" value="MAJOR FACILITATOR SUPERFAMILY MULTIDRUG TRANSPORTER MFSC"/>
    <property type="match status" value="1"/>
</dbReference>
<dbReference type="Gene3D" id="1.20.1250.20">
    <property type="entry name" value="MFS general substrate transporter like domains"/>
    <property type="match status" value="1"/>
</dbReference>
<feature type="region of interest" description="Disordered" evidence="6">
    <location>
        <begin position="518"/>
        <end position="541"/>
    </location>
</feature>
<dbReference type="InterPro" id="IPR036259">
    <property type="entry name" value="MFS_trans_sf"/>
</dbReference>
<comment type="caution">
    <text evidence="9">The sequence shown here is derived from an EMBL/GenBank/DDBJ whole genome shotgun (WGS) entry which is preliminary data.</text>
</comment>
<feature type="transmembrane region" description="Helical" evidence="7">
    <location>
        <begin position="148"/>
        <end position="172"/>
    </location>
</feature>
<feature type="transmembrane region" description="Helical" evidence="7">
    <location>
        <begin position="363"/>
        <end position="381"/>
    </location>
</feature>
<dbReference type="Proteomes" id="UP000727993">
    <property type="component" value="Unassembled WGS sequence"/>
</dbReference>
<organism evidence="9 10">
    <name type="scientific">Candidatus Neomicrothrix subdominans</name>
    <dbReference type="NCBI Taxonomy" id="2954438"/>
    <lineage>
        <taxon>Bacteria</taxon>
        <taxon>Bacillati</taxon>
        <taxon>Actinomycetota</taxon>
        <taxon>Acidimicrobiia</taxon>
        <taxon>Acidimicrobiales</taxon>
        <taxon>Microthrixaceae</taxon>
        <taxon>Candidatus Neomicrothrix</taxon>
    </lineage>
</organism>
<feature type="transmembrane region" description="Helical" evidence="7">
    <location>
        <begin position="111"/>
        <end position="136"/>
    </location>
</feature>
<feature type="transmembrane region" description="Helical" evidence="7">
    <location>
        <begin position="234"/>
        <end position="252"/>
    </location>
</feature>
<name>A0A936NF32_9ACTN</name>
<reference evidence="9 10" key="1">
    <citation type="submission" date="2020-10" db="EMBL/GenBank/DDBJ databases">
        <title>Connecting structure to function with the recovery of over 1000 high-quality activated sludge metagenome-assembled genomes encoding full-length rRNA genes using long-read sequencing.</title>
        <authorList>
            <person name="Singleton C.M."/>
            <person name="Petriglieri F."/>
            <person name="Kristensen J.M."/>
            <person name="Kirkegaard R.H."/>
            <person name="Michaelsen T.Y."/>
            <person name="Andersen M.H."/>
            <person name="Karst S.M."/>
            <person name="Dueholm M.S."/>
            <person name="Nielsen P.H."/>
            <person name="Albertsen M."/>
        </authorList>
    </citation>
    <scope>NUCLEOTIDE SEQUENCE [LARGE SCALE GENOMIC DNA]</scope>
    <source>
        <strain evidence="9">Lyne_18-Q3-R50-59_MAXAC.006</strain>
    </source>
</reference>
<evidence type="ECO:0000313" key="9">
    <source>
        <dbReference type="EMBL" id="MBK9298464.1"/>
    </source>
</evidence>
<protein>
    <submittedName>
        <fullName evidence="9">MFS transporter</fullName>
    </submittedName>
</protein>
<keyword evidence="3 7" id="KW-0812">Transmembrane</keyword>
<dbReference type="PROSITE" id="PS50850">
    <property type="entry name" value="MFS"/>
    <property type="match status" value="1"/>
</dbReference>
<feature type="transmembrane region" description="Helical" evidence="7">
    <location>
        <begin position="86"/>
        <end position="105"/>
    </location>
</feature>
<evidence type="ECO:0000256" key="7">
    <source>
        <dbReference type="SAM" id="Phobius"/>
    </source>
</evidence>
<feature type="transmembrane region" description="Helical" evidence="7">
    <location>
        <begin position="300"/>
        <end position="323"/>
    </location>
</feature>
<dbReference type="GO" id="GO:0005886">
    <property type="term" value="C:plasma membrane"/>
    <property type="evidence" value="ECO:0007669"/>
    <property type="project" value="UniProtKB-SubCell"/>
</dbReference>
<feature type="transmembrane region" description="Helical" evidence="7">
    <location>
        <begin position="272"/>
        <end position="294"/>
    </location>
</feature>